<reference evidence="8 9" key="1">
    <citation type="submission" date="2015-07" db="EMBL/GenBank/DDBJ databases">
        <title>Isolation and Genomic Characterization of a Novel Halophilic Metal-Reducing Deltaproteobacterium from the Deep Subsurface.</title>
        <authorList>
            <person name="Badalamenti J.P."/>
            <person name="Summers Z.M."/>
            <person name="Gralnick J.A."/>
            <person name="Bond D.R."/>
        </authorList>
    </citation>
    <scope>NUCLEOTIDE SEQUENCE [LARGE SCALE GENOMIC DNA]</scope>
    <source>
        <strain evidence="8 9">WTL</strain>
    </source>
</reference>
<dbReference type="GO" id="GO:0003824">
    <property type="term" value="F:catalytic activity"/>
    <property type="evidence" value="ECO:0007669"/>
    <property type="project" value="InterPro"/>
</dbReference>
<keyword evidence="3" id="KW-0949">S-adenosyl-L-methionine</keyword>
<dbReference type="GO" id="GO:0051539">
    <property type="term" value="F:4 iron, 4 sulfur cluster binding"/>
    <property type="evidence" value="ECO:0007669"/>
    <property type="project" value="UniProtKB-KW"/>
</dbReference>
<evidence type="ECO:0000313" key="9">
    <source>
        <dbReference type="Proteomes" id="UP000057158"/>
    </source>
</evidence>
<keyword evidence="5" id="KW-0408">Iron</keyword>
<evidence type="ECO:0000256" key="3">
    <source>
        <dbReference type="ARBA" id="ARBA00022691"/>
    </source>
</evidence>
<protein>
    <submittedName>
        <fullName evidence="8">Radical SAM superfamily protein</fullName>
    </submittedName>
</protein>
<evidence type="ECO:0000259" key="7">
    <source>
        <dbReference type="PROSITE" id="PS51918"/>
    </source>
</evidence>
<dbReference type="GO" id="GO:0046872">
    <property type="term" value="F:metal ion binding"/>
    <property type="evidence" value="ECO:0007669"/>
    <property type="project" value="UniProtKB-KW"/>
</dbReference>
<dbReference type="PATRIC" id="fig|1603606.3.peg.2097"/>
<evidence type="ECO:0000256" key="4">
    <source>
        <dbReference type="ARBA" id="ARBA00022723"/>
    </source>
</evidence>
<name>A0A0M4D1L1_9BACT</name>
<dbReference type="PANTHER" id="PTHR11135:SF0">
    <property type="entry name" value="ELONGATOR COMPLEX PROTEIN 3"/>
    <property type="match status" value="1"/>
</dbReference>
<dbReference type="EMBL" id="CP010802">
    <property type="protein sequence ID" value="ALC16708.1"/>
    <property type="molecule type" value="Genomic_DNA"/>
</dbReference>
<dbReference type="Pfam" id="PF16199">
    <property type="entry name" value="Radical_SAM_C"/>
    <property type="match status" value="1"/>
</dbReference>
<feature type="domain" description="Radical SAM core" evidence="7">
    <location>
        <begin position="1"/>
        <end position="231"/>
    </location>
</feature>
<proteinExistence type="predicted"/>
<dbReference type="OrthoDB" id="9815044at2"/>
<dbReference type="InterPro" id="IPR032432">
    <property type="entry name" value="Radical_SAM_C"/>
</dbReference>
<dbReference type="Proteomes" id="UP000057158">
    <property type="component" value="Chromosome"/>
</dbReference>
<dbReference type="PANTHER" id="PTHR11135">
    <property type="entry name" value="HISTONE ACETYLTRANSFERASE-RELATED"/>
    <property type="match status" value="1"/>
</dbReference>
<accession>A0A0M4D1L1</accession>
<dbReference type="InterPro" id="IPR006638">
    <property type="entry name" value="Elp3/MiaA/NifB-like_rSAM"/>
</dbReference>
<comment type="cofactor">
    <cofactor evidence="1">
        <name>[4Fe-4S] cluster</name>
        <dbReference type="ChEBI" id="CHEBI:49883"/>
    </cofactor>
</comment>
<dbReference type="PROSITE" id="PS51918">
    <property type="entry name" value="RADICAL_SAM"/>
    <property type="match status" value="1"/>
</dbReference>
<dbReference type="SFLD" id="SFLDS00029">
    <property type="entry name" value="Radical_SAM"/>
    <property type="match status" value="1"/>
</dbReference>
<evidence type="ECO:0000256" key="1">
    <source>
        <dbReference type="ARBA" id="ARBA00001966"/>
    </source>
</evidence>
<dbReference type="KEGG" id="des:DSOUD_1937"/>
<dbReference type="InterPro" id="IPR058240">
    <property type="entry name" value="rSAM_sf"/>
</dbReference>
<dbReference type="Pfam" id="PF04055">
    <property type="entry name" value="Radical_SAM"/>
    <property type="match status" value="1"/>
</dbReference>
<evidence type="ECO:0000256" key="5">
    <source>
        <dbReference type="ARBA" id="ARBA00023004"/>
    </source>
</evidence>
<keyword evidence="9" id="KW-1185">Reference proteome</keyword>
<sequence>MRIYPVFIPHAGCPYRCVYCRQQALCGQAVPANPDEVAAFLDGVLPVRGDGEIAFYGGTFTLLDKELSRAYLAVAAFFVDRGRVSGVRVSTRPDALEDTAVAALQVGGVTTVEIGCQSFSDAVLLRAGRGHGATEAEGAVRRLRGAGLNVGLQLMPGLPGGDRKEALFSLDRALALAPDFVRIYPTVVLSETPLEAAFRAGTYRPMDLDEAVDLGADMLWRCHRAGVAVIRHGLQASPELDDGSARVAGPYHPAFGQLVRSRLWLRALERCAATGKDRRALVHPADFSDARGHGNGNLALLTKEFGSFDIVSHREVPRQQLLTNGRLLSLMDAAQ</sequence>
<organism evidence="8 9">
    <name type="scientific">Desulfuromonas soudanensis</name>
    <dbReference type="NCBI Taxonomy" id="1603606"/>
    <lineage>
        <taxon>Bacteria</taxon>
        <taxon>Pseudomonadati</taxon>
        <taxon>Thermodesulfobacteriota</taxon>
        <taxon>Desulfuromonadia</taxon>
        <taxon>Desulfuromonadales</taxon>
        <taxon>Desulfuromonadaceae</taxon>
        <taxon>Desulfuromonas</taxon>
    </lineage>
</organism>
<dbReference type="SMART" id="SM00729">
    <property type="entry name" value="Elp3"/>
    <property type="match status" value="1"/>
</dbReference>
<evidence type="ECO:0000313" key="8">
    <source>
        <dbReference type="EMBL" id="ALC16708.1"/>
    </source>
</evidence>
<dbReference type="AlphaFoldDB" id="A0A0M4D1L1"/>
<dbReference type="CDD" id="cd01335">
    <property type="entry name" value="Radical_SAM"/>
    <property type="match status" value="1"/>
</dbReference>
<gene>
    <name evidence="8" type="ORF">DSOUD_1937</name>
</gene>
<keyword evidence="6" id="KW-0411">Iron-sulfur</keyword>
<dbReference type="Gene3D" id="3.80.30.20">
    <property type="entry name" value="tm_1862 like domain"/>
    <property type="match status" value="1"/>
</dbReference>
<dbReference type="GO" id="GO:0005737">
    <property type="term" value="C:cytoplasm"/>
    <property type="evidence" value="ECO:0007669"/>
    <property type="project" value="TreeGrafter"/>
</dbReference>
<dbReference type="STRING" id="1603606.DSOUD_1937"/>
<dbReference type="InterPro" id="IPR007197">
    <property type="entry name" value="rSAM"/>
</dbReference>
<dbReference type="SUPFAM" id="SSF102114">
    <property type="entry name" value="Radical SAM enzymes"/>
    <property type="match status" value="1"/>
</dbReference>
<evidence type="ECO:0000256" key="6">
    <source>
        <dbReference type="ARBA" id="ARBA00023014"/>
    </source>
</evidence>
<keyword evidence="4" id="KW-0479">Metal-binding</keyword>
<dbReference type="SFLD" id="SFLDG01082">
    <property type="entry name" value="B12-binding_domain_containing"/>
    <property type="match status" value="1"/>
</dbReference>
<dbReference type="RefSeq" id="WP_053550781.1">
    <property type="nucleotide sequence ID" value="NZ_CP010802.1"/>
</dbReference>
<evidence type="ECO:0000256" key="2">
    <source>
        <dbReference type="ARBA" id="ARBA00022485"/>
    </source>
</evidence>
<dbReference type="InterPro" id="IPR039661">
    <property type="entry name" value="ELP3"/>
</dbReference>
<dbReference type="InterPro" id="IPR023404">
    <property type="entry name" value="rSAM_horseshoe"/>
</dbReference>
<dbReference type="GO" id="GO:0002926">
    <property type="term" value="P:tRNA wobble base 5-methoxycarbonylmethyl-2-thiouridinylation"/>
    <property type="evidence" value="ECO:0007669"/>
    <property type="project" value="TreeGrafter"/>
</dbReference>
<dbReference type="SFLD" id="SFLDG01086">
    <property type="entry name" value="elongater_protein-like"/>
    <property type="match status" value="1"/>
</dbReference>
<keyword evidence="2" id="KW-0004">4Fe-4S</keyword>